<feature type="non-terminal residue" evidence="1">
    <location>
        <position position="1"/>
    </location>
</feature>
<accession>A0A392RNZ4</accession>
<name>A0A392RNZ4_9FABA</name>
<proteinExistence type="predicted"/>
<keyword evidence="2" id="KW-1185">Reference proteome</keyword>
<organism evidence="1 2">
    <name type="scientific">Trifolium medium</name>
    <dbReference type="NCBI Taxonomy" id="97028"/>
    <lineage>
        <taxon>Eukaryota</taxon>
        <taxon>Viridiplantae</taxon>
        <taxon>Streptophyta</taxon>
        <taxon>Embryophyta</taxon>
        <taxon>Tracheophyta</taxon>
        <taxon>Spermatophyta</taxon>
        <taxon>Magnoliopsida</taxon>
        <taxon>eudicotyledons</taxon>
        <taxon>Gunneridae</taxon>
        <taxon>Pentapetalae</taxon>
        <taxon>rosids</taxon>
        <taxon>fabids</taxon>
        <taxon>Fabales</taxon>
        <taxon>Fabaceae</taxon>
        <taxon>Papilionoideae</taxon>
        <taxon>50 kb inversion clade</taxon>
        <taxon>NPAAA clade</taxon>
        <taxon>Hologalegina</taxon>
        <taxon>IRL clade</taxon>
        <taxon>Trifolieae</taxon>
        <taxon>Trifolium</taxon>
    </lineage>
</organism>
<dbReference type="EMBL" id="LXQA010248626">
    <property type="protein sequence ID" value="MCI37814.1"/>
    <property type="molecule type" value="Genomic_DNA"/>
</dbReference>
<reference evidence="1 2" key="1">
    <citation type="journal article" date="2018" name="Front. Plant Sci.">
        <title>Red Clover (Trifolium pratense) and Zigzag Clover (T. medium) - A Picture of Genomic Similarities and Differences.</title>
        <authorList>
            <person name="Dluhosova J."/>
            <person name="Istvanek J."/>
            <person name="Nedelnik J."/>
            <person name="Repkova J."/>
        </authorList>
    </citation>
    <scope>NUCLEOTIDE SEQUENCE [LARGE SCALE GENOMIC DNA]</scope>
    <source>
        <strain evidence="2">cv. 10/8</strain>
        <tissue evidence="1">Leaf</tissue>
    </source>
</reference>
<evidence type="ECO:0000313" key="1">
    <source>
        <dbReference type="EMBL" id="MCI37814.1"/>
    </source>
</evidence>
<comment type="caution">
    <text evidence="1">The sequence shown here is derived from an EMBL/GenBank/DDBJ whole genome shotgun (WGS) entry which is preliminary data.</text>
</comment>
<protein>
    <submittedName>
        <fullName evidence="1">Uncharacterized protein</fullName>
    </submittedName>
</protein>
<dbReference type="Proteomes" id="UP000265520">
    <property type="component" value="Unassembled WGS sequence"/>
</dbReference>
<dbReference type="AlphaFoldDB" id="A0A392RNZ4"/>
<sequence>AADSTYENILPTSHNNTYEGADGCTGLQCPVVVDDIDEADLFMDQQAARSSRMLADNNQKTVYKTNQADSPACPSNNGGYITGSTSCLGSPQFRHCNIYCIAKKCC</sequence>
<evidence type="ECO:0000313" key="2">
    <source>
        <dbReference type="Proteomes" id="UP000265520"/>
    </source>
</evidence>